<dbReference type="AlphaFoldDB" id="A0A1G7C9A3"/>
<dbReference type="STRING" id="426756.SAMN04488126_10793"/>
<proteinExistence type="predicted"/>
<protein>
    <submittedName>
        <fullName evidence="1">Uncharacterized protein</fullName>
    </submittedName>
</protein>
<reference evidence="1 2" key="1">
    <citation type="submission" date="2016-10" db="EMBL/GenBank/DDBJ databases">
        <authorList>
            <person name="de Groot N.N."/>
        </authorList>
    </citation>
    <scope>NUCLEOTIDE SEQUENCE [LARGE SCALE GENOMIC DNA]</scope>
    <source>
        <strain evidence="1 2">CGMCC 1.6762</strain>
    </source>
</reference>
<evidence type="ECO:0000313" key="1">
    <source>
        <dbReference type="EMBL" id="SDE35898.1"/>
    </source>
</evidence>
<name>A0A1G7C9A3_9BACL</name>
<sequence length="67" mass="8232">MYYLFRDRHMFGCKKHRCLKGADEMRVYTFQLPKMVSSFARKCLQLFQREERKPVAKKKRRKSKMPS</sequence>
<gene>
    <name evidence="1" type="ORF">SAMN04488126_10793</name>
</gene>
<dbReference type="Proteomes" id="UP000198823">
    <property type="component" value="Unassembled WGS sequence"/>
</dbReference>
<dbReference type="EMBL" id="FNAR01000007">
    <property type="protein sequence ID" value="SDE35898.1"/>
    <property type="molecule type" value="Genomic_DNA"/>
</dbReference>
<organism evidence="1 2">
    <name type="scientific">Bhargavaea beijingensis</name>
    <dbReference type="NCBI Taxonomy" id="426756"/>
    <lineage>
        <taxon>Bacteria</taxon>
        <taxon>Bacillati</taxon>
        <taxon>Bacillota</taxon>
        <taxon>Bacilli</taxon>
        <taxon>Bacillales</taxon>
        <taxon>Caryophanaceae</taxon>
        <taxon>Bhargavaea</taxon>
    </lineage>
</organism>
<dbReference type="NCBIfam" id="NF033436">
    <property type="entry name" value="SpoVM_broad"/>
    <property type="match status" value="1"/>
</dbReference>
<evidence type="ECO:0000313" key="2">
    <source>
        <dbReference type="Proteomes" id="UP000198823"/>
    </source>
</evidence>
<accession>A0A1G7C9A3</accession>